<keyword evidence="15" id="KW-1185">Reference proteome</keyword>
<evidence type="ECO:0000259" key="13">
    <source>
        <dbReference type="PROSITE" id="PS50929"/>
    </source>
</evidence>
<keyword evidence="10 11" id="KW-0472">Membrane</keyword>
<dbReference type="GO" id="GO:0034040">
    <property type="term" value="F:ATPase-coupled lipid transmembrane transporter activity"/>
    <property type="evidence" value="ECO:0007669"/>
    <property type="project" value="InterPro"/>
</dbReference>
<dbReference type="SUPFAM" id="SSF90123">
    <property type="entry name" value="ABC transporter transmembrane region"/>
    <property type="match status" value="1"/>
</dbReference>
<reference evidence="14 15" key="1">
    <citation type="submission" date="2017-04" db="EMBL/GenBank/DDBJ databases">
        <authorList>
            <person name="Afonso C.L."/>
            <person name="Miller P.J."/>
            <person name="Scott M.A."/>
            <person name="Spackman E."/>
            <person name="Goraichik I."/>
            <person name="Dimitrov K.M."/>
            <person name="Suarez D.L."/>
            <person name="Swayne D.E."/>
        </authorList>
    </citation>
    <scope>NUCLEOTIDE SEQUENCE [LARGE SCALE GENOMIC DNA]</scope>
    <source>
        <strain evidence="14 15">DSM 23236</strain>
    </source>
</reference>
<dbReference type="InterPro" id="IPR036640">
    <property type="entry name" value="ABC1_TM_sf"/>
</dbReference>
<dbReference type="Gene3D" id="3.40.50.300">
    <property type="entry name" value="P-loop containing nucleotide triphosphate hydrolases"/>
    <property type="match status" value="1"/>
</dbReference>
<feature type="transmembrane region" description="Helical" evidence="11">
    <location>
        <begin position="244"/>
        <end position="266"/>
    </location>
</feature>
<organism evidence="14 15">
    <name type="scientific">Andreprevotia lacus DSM 23236</name>
    <dbReference type="NCBI Taxonomy" id="1121001"/>
    <lineage>
        <taxon>Bacteria</taxon>
        <taxon>Pseudomonadati</taxon>
        <taxon>Pseudomonadota</taxon>
        <taxon>Betaproteobacteria</taxon>
        <taxon>Neisseriales</taxon>
        <taxon>Chitinibacteraceae</taxon>
        <taxon>Andreprevotia</taxon>
    </lineage>
</organism>
<keyword evidence="2" id="KW-0813">Transport</keyword>
<dbReference type="OrthoDB" id="8554730at2"/>
<keyword evidence="4 11" id="KW-0812">Transmembrane</keyword>
<dbReference type="STRING" id="1121001.SAMN02745857_02567"/>
<evidence type="ECO:0000313" key="15">
    <source>
        <dbReference type="Proteomes" id="UP000192761"/>
    </source>
</evidence>
<keyword evidence="7" id="KW-1278">Translocase</keyword>
<dbReference type="NCBIfam" id="TIGR02203">
    <property type="entry name" value="MsbA_lipidA"/>
    <property type="match status" value="1"/>
</dbReference>
<dbReference type="GO" id="GO:0005524">
    <property type="term" value="F:ATP binding"/>
    <property type="evidence" value="ECO:0007669"/>
    <property type="project" value="UniProtKB-KW"/>
</dbReference>
<keyword evidence="3" id="KW-1003">Cell membrane</keyword>
<dbReference type="PROSITE" id="PS50893">
    <property type="entry name" value="ABC_TRANSPORTER_2"/>
    <property type="match status" value="1"/>
</dbReference>
<dbReference type="Pfam" id="PF00664">
    <property type="entry name" value="ABC_membrane"/>
    <property type="match status" value="1"/>
</dbReference>
<evidence type="ECO:0000256" key="6">
    <source>
        <dbReference type="ARBA" id="ARBA00022840"/>
    </source>
</evidence>
<evidence type="ECO:0000256" key="8">
    <source>
        <dbReference type="ARBA" id="ARBA00022989"/>
    </source>
</evidence>
<dbReference type="SMART" id="SM00382">
    <property type="entry name" value="AAA"/>
    <property type="match status" value="1"/>
</dbReference>
<comment type="subcellular location">
    <subcellularLocation>
        <location evidence="1">Cell membrane</location>
        <topology evidence="1">Multi-pass membrane protein</topology>
    </subcellularLocation>
</comment>
<dbReference type="PROSITE" id="PS50929">
    <property type="entry name" value="ABC_TM1F"/>
    <property type="match status" value="1"/>
</dbReference>
<name>A0A1W1XRQ4_9NEIS</name>
<proteinExistence type="predicted"/>
<feature type="transmembrane region" description="Helical" evidence="11">
    <location>
        <begin position="20"/>
        <end position="42"/>
    </location>
</feature>
<evidence type="ECO:0000256" key="4">
    <source>
        <dbReference type="ARBA" id="ARBA00022692"/>
    </source>
</evidence>
<keyword evidence="8 11" id="KW-1133">Transmembrane helix</keyword>
<dbReference type="InterPro" id="IPR017871">
    <property type="entry name" value="ABC_transporter-like_CS"/>
</dbReference>
<dbReference type="GO" id="GO:0016887">
    <property type="term" value="F:ATP hydrolysis activity"/>
    <property type="evidence" value="ECO:0007669"/>
    <property type="project" value="InterPro"/>
</dbReference>
<dbReference type="PROSITE" id="PS00211">
    <property type="entry name" value="ABC_TRANSPORTER_1"/>
    <property type="match status" value="1"/>
</dbReference>
<dbReference type="EMBL" id="FWXD01000014">
    <property type="protein sequence ID" value="SMC26660.1"/>
    <property type="molecule type" value="Genomic_DNA"/>
</dbReference>
<sequence length="578" mass="63109">MNSRQLYLRLLGEIKPYWRVILVTISCMAVAALVDGALLSLLQPLVDKTLSKDALVRSAVWVMPAQILVLAVLRLGSNFGNEYTSTWLSARVMHDLREKMFGRYMRLPTRYYDQSSVGVLLSRVTYDVNQIMEAGVQTLTVFCRDSIATAVYLSIMLYQDWRLTLLCLFLLPGVAASIAIVGKRQRRISRETQAAMGDMTRILDESLAGQRVVKLFGGISYEEGRFSLRNRGVKNLSTKQAATAALNSGVIMLLIGITLAVIVYFASLRAQAGGLTPGAFIVFMTAMMALQQPIKNITKINQVMHRGLAAAESVFAVLDQDIEQDKGQTPLARSEGRIDFDHVSFQYGDDGKLALDDINLSVARGETIALVGSSGSGKTTLANLLPRFYEPSGGAIKLDGVALPDYKLADLRRQFAVVSQDVVLFNDTVAANIAYGDPQPDAARVRAAADAAFATDFIAAMPEGFDAMLGENGVRLSGGQRQRLAIARAIYKNAPVLILDEATSALDTESERKVQAALENLMQDRTTIVIAHRLSTIENADRIVVMRRGRIVETGSHAELLAHGGAYAQMHKVQFAEG</sequence>
<feature type="domain" description="ABC transmembrane type-1" evidence="13">
    <location>
        <begin position="22"/>
        <end position="306"/>
    </location>
</feature>
<keyword evidence="6 14" id="KW-0067">ATP-binding</keyword>
<evidence type="ECO:0000256" key="1">
    <source>
        <dbReference type="ARBA" id="ARBA00004651"/>
    </source>
</evidence>
<evidence type="ECO:0000256" key="2">
    <source>
        <dbReference type="ARBA" id="ARBA00022448"/>
    </source>
</evidence>
<keyword evidence="5" id="KW-0547">Nucleotide-binding</keyword>
<dbReference type="Pfam" id="PF00005">
    <property type="entry name" value="ABC_tran"/>
    <property type="match status" value="1"/>
</dbReference>
<dbReference type="InterPro" id="IPR039421">
    <property type="entry name" value="Type_1_exporter"/>
</dbReference>
<dbReference type="InterPro" id="IPR003593">
    <property type="entry name" value="AAA+_ATPase"/>
</dbReference>
<dbReference type="Proteomes" id="UP000192761">
    <property type="component" value="Unassembled WGS sequence"/>
</dbReference>
<evidence type="ECO:0000256" key="10">
    <source>
        <dbReference type="ARBA" id="ARBA00023136"/>
    </source>
</evidence>
<evidence type="ECO:0000259" key="12">
    <source>
        <dbReference type="PROSITE" id="PS50893"/>
    </source>
</evidence>
<dbReference type="GO" id="GO:0005886">
    <property type="term" value="C:plasma membrane"/>
    <property type="evidence" value="ECO:0007669"/>
    <property type="project" value="UniProtKB-SubCell"/>
</dbReference>
<accession>A0A1W1XRQ4</accession>
<dbReference type="InterPro" id="IPR003439">
    <property type="entry name" value="ABC_transporter-like_ATP-bd"/>
</dbReference>
<dbReference type="PANTHER" id="PTHR43394">
    <property type="entry name" value="ATP-DEPENDENT PERMEASE MDL1, MITOCHONDRIAL"/>
    <property type="match status" value="1"/>
</dbReference>
<evidence type="ECO:0000256" key="7">
    <source>
        <dbReference type="ARBA" id="ARBA00022967"/>
    </source>
</evidence>
<dbReference type="SUPFAM" id="SSF52540">
    <property type="entry name" value="P-loop containing nucleoside triphosphate hydrolases"/>
    <property type="match status" value="1"/>
</dbReference>
<dbReference type="PANTHER" id="PTHR43394:SF1">
    <property type="entry name" value="ATP-BINDING CASSETTE SUB-FAMILY B MEMBER 10, MITOCHONDRIAL"/>
    <property type="match status" value="1"/>
</dbReference>
<protein>
    <submittedName>
        <fullName evidence="14">ATP-binding cassette, subfamily B, MsbA</fullName>
    </submittedName>
</protein>
<dbReference type="FunFam" id="3.40.50.300:FF:000221">
    <property type="entry name" value="Multidrug ABC transporter ATP-binding protein"/>
    <property type="match status" value="1"/>
</dbReference>
<evidence type="ECO:0000256" key="11">
    <source>
        <dbReference type="SAM" id="Phobius"/>
    </source>
</evidence>
<feature type="domain" description="ABC transporter" evidence="12">
    <location>
        <begin position="338"/>
        <end position="573"/>
    </location>
</feature>
<keyword evidence="9" id="KW-0445">Lipid transport</keyword>
<evidence type="ECO:0000256" key="3">
    <source>
        <dbReference type="ARBA" id="ARBA00022475"/>
    </source>
</evidence>
<dbReference type="InterPro" id="IPR011917">
    <property type="entry name" value="ABC_transpr_lipidA"/>
</dbReference>
<dbReference type="AlphaFoldDB" id="A0A1W1XRQ4"/>
<evidence type="ECO:0000256" key="9">
    <source>
        <dbReference type="ARBA" id="ARBA00023055"/>
    </source>
</evidence>
<feature type="transmembrane region" description="Helical" evidence="11">
    <location>
        <begin position="161"/>
        <end position="181"/>
    </location>
</feature>
<dbReference type="InterPro" id="IPR011527">
    <property type="entry name" value="ABC1_TM_dom"/>
</dbReference>
<evidence type="ECO:0000256" key="5">
    <source>
        <dbReference type="ARBA" id="ARBA00022741"/>
    </source>
</evidence>
<dbReference type="Gene3D" id="1.20.1560.10">
    <property type="entry name" value="ABC transporter type 1, transmembrane domain"/>
    <property type="match status" value="1"/>
</dbReference>
<evidence type="ECO:0000313" key="14">
    <source>
        <dbReference type="EMBL" id="SMC26660.1"/>
    </source>
</evidence>
<dbReference type="CDD" id="cd18552">
    <property type="entry name" value="ABC_6TM_MsbA_like"/>
    <property type="match status" value="1"/>
</dbReference>
<feature type="transmembrane region" description="Helical" evidence="11">
    <location>
        <begin position="54"/>
        <end position="73"/>
    </location>
</feature>
<dbReference type="RefSeq" id="WP_084091198.1">
    <property type="nucleotide sequence ID" value="NZ_FWXD01000014.1"/>
</dbReference>
<dbReference type="GO" id="GO:0015421">
    <property type="term" value="F:ABC-type oligopeptide transporter activity"/>
    <property type="evidence" value="ECO:0007669"/>
    <property type="project" value="TreeGrafter"/>
</dbReference>
<dbReference type="InterPro" id="IPR027417">
    <property type="entry name" value="P-loop_NTPase"/>
</dbReference>
<gene>
    <name evidence="14" type="ORF">SAMN02745857_02567</name>
</gene>